<accession>A0ABT2LXK1</accession>
<dbReference type="Proteomes" id="UP001431199">
    <property type="component" value="Unassembled WGS sequence"/>
</dbReference>
<sequence length="171" mass="19139">MKENIVLIGMPGVGKSTVGVILAKLMGYQFIDADLVIQDRENKLLKEIIAEKGIDGFIQVENDINKSLNPKKAIISTGGSVVYGREAMEHLSEIATVVYLELDLANLKKRLGNLKNRGVVLRDGQTLDDLFNERVPLYEKYADVVVNESNINVEETVQFTLEKIKEYKGEK</sequence>
<evidence type="ECO:0000313" key="9">
    <source>
        <dbReference type="Proteomes" id="UP001431199"/>
    </source>
</evidence>
<feature type="binding site" evidence="7">
    <location>
        <position position="34"/>
    </location>
    <ligand>
        <name>substrate</name>
    </ligand>
</feature>
<dbReference type="Pfam" id="PF01202">
    <property type="entry name" value="SKI"/>
    <property type="match status" value="1"/>
</dbReference>
<dbReference type="PRINTS" id="PR01100">
    <property type="entry name" value="SHIKIMTKNASE"/>
</dbReference>
<name>A0ABT2LXK1_9FIRM</name>
<dbReference type="InterPro" id="IPR027417">
    <property type="entry name" value="P-loop_NTPase"/>
</dbReference>
<dbReference type="SUPFAM" id="SSF52540">
    <property type="entry name" value="P-loop containing nucleoside triphosphate hydrolases"/>
    <property type="match status" value="1"/>
</dbReference>
<feature type="binding site" evidence="7">
    <location>
        <position position="16"/>
    </location>
    <ligand>
        <name>Mg(2+)</name>
        <dbReference type="ChEBI" id="CHEBI:18420"/>
    </ligand>
</feature>
<keyword evidence="6 7" id="KW-0057">Aromatic amino acid biosynthesis</keyword>
<protein>
    <recommendedName>
        <fullName evidence="7">Shikimate kinase</fullName>
        <shortName evidence="7">SK</shortName>
        <ecNumber evidence="7">2.7.1.71</ecNumber>
    </recommendedName>
</protein>
<keyword evidence="7" id="KW-0460">Magnesium</keyword>
<dbReference type="EMBL" id="JAODBU010000003">
    <property type="protein sequence ID" value="MCT7398021.1"/>
    <property type="molecule type" value="Genomic_DNA"/>
</dbReference>
<keyword evidence="3 7" id="KW-0547">Nucleotide-binding</keyword>
<reference evidence="8" key="1">
    <citation type="submission" date="2022-09" db="EMBL/GenBank/DDBJ databases">
        <title>Eubacterium sp. LFL-14 isolated from human feces.</title>
        <authorList>
            <person name="Liu F."/>
        </authorList>
    </citation>
    <scope>NUCLEOTIDE SEQUENCE</scope>
    <source>
        <strain evidence="8">LFL-14</strain>
    </source>
</reference>
<comment type="subcellular location">
    <subcellularLocation>
        <location evidence="7">Cytoplasm</location>
    </subcellularLocation>
</comment>
<feature type="binding site" evidence="7">
    <location>
        <position position="134"/>
    </location>
    <ligand>
        <name>substrate</name>
    </ligand>
</feature>
<evidence type="ECO:0000256" key="3">
    <source>
        <dbReference type="ARBA" id="ARBA00022741"/>
    </source>
</evidence>
<evidence type="ECO:0000256" key="6">
    <source>
        <dbReference type="ARBA" id="ARBA00023141"/>
    </source>
</evidence>
<dbReference type="HAMAP" id="MF_00109">
    <property type="entry name" value="Shikimate_kinase"/>
    <property type="match status" value="1"/>
</dbReference>
<gene>
    <name evidence="7" type="primary">aroK</name>
    <name evidence="8" type="ORF">N5B56_02815</name>
</gene>
<feature type="binding site" evidence="7">
    <location>
        <position position="117"/>
    </location>
    <ligand>
        <name>ATP</name>
        <dbReference type="ChEBI" id="CHEBI:30616"/>
    </ligand>
</feature>
<dbReference type="RefSeq" id="WP_117908439.1">
    <property type="nucleotide sequence ID" value="NZ_JAODBU010000003.1"/>
</dbReference>
<dbReference type="Gene3D" id="3.40.50.300">
    <property type="entry name" value="P-loop containing nucleotide triphosphate hydrolases"/>
    <property type="match status" value="1"/>
</dbReference>
<organism evidence="8 9">
    <name type="scientific">Eubacterium album</name>
    <dbReference type="NCBI Taxonomy" id="2978477"/>
    <lineage>
        <taxon>Bacteria</taxon>
        <taxon>Bacillati</taxon>
        <taxon>Bacillota</taxon>
        <taxon>Clostridia</taxon>
        <taxon>Eubacteriales</taxon>
        <taxon>Eubacteriaceae</taxon>
        <taxon>Eubacterium</taxon>
    </lineage>
</organism>
<comment type="function">
    <text evidence="7">Catalyzes the specific phosphorylation of the 3-hydroxyl group of shikimic acid using ATP as a cosubstrate.</text>
</comment>
<keyword evidence="9" id="KW-1185">Reference proteome</keyword>
<keyword evidence="1 7" id="KW-0028">Amino-acid biosynthesis</keyword>
<dbReference type="EC" id="2.7.1.71" evidence="7"/>
<feature type="binding site" evidence="7">
    <location>
        <begin position="12"/>
        <end position="17"/>
    </location>
    <ligand>
        <name>ATP</name>
        <dbReference type="ChEBI" id="CHEBI:30616"/>
    </ligand>
</feature>
<feature type="binding site" evidence="7">
    <location>
        <position position="79"/>
    </location>
    <ligand>
        <name>substrate</name>
    </ligand>
</feature>
<comment type="similarity">
    <text evidence="7">Belongs to the shikimate kinase family.</text>
</comment>
<evidence type="ECO:0000256" key="5">
    <source>
        <dbReference type="ARBA" id="ARBA00022840"/>
    </source>
</evidence>
<evidence type="ECO:0000256" key="1">
    <source>
        <dbReference type="ARBA" id="ARBA00022605"/>
    </source>
</evidence>
<comment type="caution">
    <text evidence="7">Lacks conserved residue(s) required for the propagation of feature annotation.</text>
</comment>
<dbReference type="CDD" id="cd00464">
    <property type="entry name" value="SK"/>
    <property type="match status" value="1"/>
</dbReference>
<comment type="catalytic activity">
    <reaction evidence="7">
        <text>shikimate + ATP = 3-phosphoshikimate + ADP + H(+)</text>
        <dbReference type="Rhea" id="RHEA:13121"/>
        <dbReference type="ChEBI" id="CHEBI:15378"/>
        <dbReference type="ChEBI" id="CHEBI:30616"/>
        <dbReference type="ChEBI" id="CHEBI:36208"/>
        <dbReference type="ChEBI" id="CHEBI:145989"/>
        <dbReference type="ChEBI" id="CHEBI:456216"/>
        <dbReference type="EC" id="2.7.1.71"/>
    </reaction>
</comment>
<dbReference type="InterPro" id="IPR000623">
    <property type="entry name" value="Shikimate_kinase/TSH1"/>
</dbReference>
<keyword evidence="7" id="KW-0963">Cytoplasm</keyword>
<comment type="cofactor">
    <cofactor evidence="7">
        <name>Mg(2+)</name>
        <dbReference type="ChEBI" id="CHEBI:18420"/>
    </cofactor>
    <text evidence="7">Binds 1 Mg(2+) ion per subunit.</text>
</comment>
<keyword evidence="5 7" id="KW-0067">ATP-binding</keyword>
<dbReference type="GO" id="GO:0016301">
    <property type="term" value="F:kinase activity"/>
    <property type="evidence" value="ECO:0007669"/>
    <property type="project" value="UniProtKB-KW"/>
</dbReference>
<keyword evidence="4 7" id="KW-0418">Kinase</keyword>
<evidence type="ECO:0000256" key="4">
    <source>
        <dbReference type="ARBA" id="ARBA00022777"/>
    </source>
</evidence>
<comment type="pathway">
    <text evidence="7">Metabolic intermediate biosynthesis; chorismate biosynthesis; chorismate from D-erythrose 4-phosphate and phosphoenolpyruvate: step 5/7.</text>
</comment>
<evidence type="ECO:0000256" key="7">
    <source>
        <dbReference type="HAMAP-Rule" id="MF_00109"/>
    </source>
</evidence>
<comment type="subunit">
    <text evidence="7">Monomer.</text>
</comment>
<dbReference type="InterPro" id="IPR031322">
    <property type="entry name" value="Shikimate/glucono_kinase"/>
</dbReference>
<proteinExistence type="inferred from homology"/>
<keyword evidence="2 7" id="KW-0808">Transferase</keyword>
<comment type="caution">
    <text evidence="8">The sequence shown here is derived from an EMBL/GenBank/DDBJ whole genome shotgun (WGS) entry which is preliminary data.</text>
</comment>
<dbReference type="PANTHER" id="PTHR21087:SF16">
    <property type="entry name" value="SHIKIMATE KINASE 1, CHLOROPLASTIC"/>
    <property type="match status" value="1"/>
</dbReference>
<evidence type="ECO:0000256" key="2">
    <source>
        <dbReference type="ARBA" id="ARBA00022679"/>
    </source>
</evidence>
<evidence type="ECO:0000313" key="8">
    <source>
        <dbReference type="EMBL" id="MCT7398021.1"/>
    </source>
</evidence>
<dbReference type="PANTHER" id="PTHR21087">
    <property type="entry name" value="SHIKIMATE KINASE"/>
    <property type="match status" value="1"/>
</dbReference>
<keyword evidence="7" id="KW-0479">Metal-binding</keyword>